<evidence type="ECO:0000259" key="1">
    <source>
        <dbReference type="Pfam" id="PF22481"/>
    </source>
</evidence>
<sequence length="244" mass="27111">MIVTHVDEVRADEPHRNGVSRITIACTGVAAARFSLCLHVKSRHLGDAYRYPTHNPDFMLNRLRSTLFGPPHVPKPGSHPIAGLDLILTCDDTSATQTLRLNGKRRSYPSTMWTGATFCELVGGELDFTLLCESAFPRESDVERIRSIATHPTSIEIELHQAAFDFFDRLRTEHSVDFSSCLPKWSHDSVIDSLGPPSALIDDLDDTPSSRNAFLVSYSTDLDPEHGVDILVKDWTVTDCGHLI</sequence>
<dbReference type="AlphaFoldDB" id="A0A5B1C9L5"/>
<dbReference type="EMBL" id="VRLW01000004">
    <property type="protein sequence ID" value="KAA1257206.1"/>
    <property type="molecule type" value="Genomic_DNA"/>
</dbReference>
<reference evidence="2 3" key="1">
    <citation type="submission" date="2019-08" db="EMBL/GenBank/DDBJ databases">
        <title>Deep-cultivation of Planctomycetes and their phenomic and genomic characterization uncovers novel biology.</title>
        <authorList>
            <person name="Wiegand S."/>
            <person name="Jogler M."/>
            <person name="Boedeker C."/>
            <person name="Pinto D."/>
            <person name="Vollmers J."/>
            <person name="Rivas-Marin E."/>
            <person name="Kohn T."/>
            <person name="Peeters S.H."/>
            <person name="Heuer A."/>
            <person name="Rast P."/>
            <person name="Oberbeckmann S."/>
            <person name="Bunk B."/>
            <person name="Jeske O."/>
            <person name="Meyerdierks A."/>
            <person name="Storesund J.E."/>
            <person name="Kallscheuer N."/>
            <person name="Luecker S."/>
            <person name="Lage O.M."/>
            <person name="Pohl T."/>
            <person name="Merkel B.J."/>
            <person name="Hornburger P."/>
            <person name="Mueller R.-W."/>
            <person name="Bruemmer F."/>
            <person name="Labrenz M."/>
            <person name="Spormann A.M."/>
            <person name="Op Den Camp H."/>
            <person name="Overmann J."/>
            <person name="Amann R."/>
            <person name="Jetten M.S.M."/>
            <person name="Mascher T."/>
            <person name="Medema M.H."/>
            <person name="Devos D.P."/>
            <person name="Kaster A.-K."/>
            <person name="Ovreas L."/>
            <person name="Rohde M."/>
            <person name="Galperin M.Y."/>
            <person name="Jogler C."/>
        </authorList>
    </citation>
    <scope>NUCLEOTIDE SEQUENCE [LARGE SCALE GENOMIC DNA]</scope>
    <source>
        <strain evidence="2 3">LF1</strain>
    </source>
</reference>
<protein>
    <recommendedName>
        <fullName evidence="1">DUF6985 domain-containing protein</fullName>
    </recommendedName>
</protein>
<evidence type="ECO:0000313" key="2">
    <source>
        <dbReference type="EMBL" id="KAA1257206.1"/>
    </source>
</evidence>
<accession>A0A5B1C9L5</accession>
<dbReference type="InterPro" id="IPR054254">
    <property type="entry name" value="DUF6985"/>
</dbReference>
<gene>
    <name evidence="2" type="ORF">LF1_56060</name>
</gene>
<proteinExistence type="predicted"/>
<dbReference type="Proteomes" id="UP000322699">
    <property type="component" value="Unassembled WGS sequence"/>
</dbReference>
<feature type="domain" description="DUF6985" evidence="1">
    <location>
        <begin position="112"/>
        <end position="241"/>
    </location>
</feature>
<evidence type="ECO:0000313" key="3">
    <source>
        <dbReference type="Proteomes" id="UP000322699"/>
    </source>
</evidence>
<dbReference type="Pfam" id="PF22481">
    <property type="entry name" value="DUF6985"/>
    <property type="match status" value="1"/>
</dbReference>
<comment type="caution">
    <text evidence="2">The sequence shown here is derived from an EMBL/GenBank/DDBJ whole genome shotgun (WGS) entry which is preliminary data.</text>
</comment>
<dbReference type="OrthoDB" id="290150at2"/>
<keyword evidence="3" id="KW-1185">Reference proteome</keyword>
<organism evidence="2 3">
    <name type="scientific">Rubripirellula obstinata</name>
    <dbReference type="NCBI Taxonomy" id="406547"/>
    <lineage>
        <taxon>Bacteria</taxon>
        <taxon>Pseudomonadati</taxon>
        <taxon>Planctomycetota</taxon>
        <taxon>Planctomycetia</taxon>
        <taxon>Pirellulales</taxon>
        <taxon>Pirellulaceae</taxon>
        <taxon>Rubripirellula</taxon>
    </lineage>
</organism>
<name>A0A5B1C9L5_9BACT</name>